<gene>
    <name evidence="7" type="ORF">SAMN02745194_00593</name>
</gene>
<evidence type="ECO:0000313" key="8">
    <source>
        <dbReference type="Proteomes" id="UP000184387"/>
    </source>
</evidence>
<dbReference type="Gene3D" id="3.40.220.10">
    <property type="entry name" value="Leucine Aminopeptidase, subunit E, domain 1"/>
    <property type="match status" value="1"/>
</dbReference>
<sequence>MSDPDLHWALAASGDPARRIHAVTPEELPALLARLDPAAAGFLGEAGFTAEAGKLALLPGRTGLAAAVLGLGSAASSPFTYGALPFGLPENTTWQLDEAADAEAALLGWMLGAYRFTRHKAPGRRPARLIPPGDAPAVQRAQVLAEAMLRARELINLPAADLGPAELSDATRALAERCGAHFEEFAGEPLAHGFPAVAAVGAGSYRAPRVAVIRWEGAADGPLVALCGKGVCFDTGGLDLKTPDGMKRMKKDMGGAAIMLGLAEALMRLGAPIRLLVAIGAVENAVSSTAMRPLDVLRTRAGLTVEVGNTDAEGRLVLADLLAFAAEQKPSLLLDAATLTGAARVALGPDLPALFTNDEAFAVALSAAGDACHDPLWRLPLHEGYASWLDSSVADLNNVGSRPMAGSIVAALFLSRFVPRGIRWAHLDVYAWNDAARPGRPEGGEAMGLRALHAGLMSLLPA</sequence>
<evidence type="ECO:0000256" key="2">
    <source>
        <dbReference type="ARBA" id="ARBA00022438"/>
    </source>
</evidence>
<dbReference type="PROSITE" id="PS00631">
    <property type="entry name" value="CYTOSOL_AP"/>
    <property type="match status" value="1"/>
</dbReference>
<organism evidence="7 8">
    <name type="scientific">Muricoccus roseus</name>
    <dbReference type="NCBI Taxonomy" id="198092"/>
    <lineage>
        <taxon>Bacteria</taxon>
        <taxon>Pseudomonadati</taxon>
        <taxon>Pseudomonadota</taxon>
        <taxon>Alphaproteobacteria</taxon>
        <taxon>Acetobacterales</taxon>
        <taxon>Roseomonadaceae</taxon>
        <taxon>Muricoccus</taxon>
    </lineage>
</organism>
<dbReference type="PRINTS" id="PR00481">
    <property type="entry name" value="LAMNOPPTDASE"/>
</dbReference>
<evidence type="ECO:0000259" key="6">
    <source>
        <dbReference type="PROSITE" id="PS00631"/>
    </source>
</evidence>
<keyword evidence="5" id="KW-0464">Manganese</keyword>
<dbReference type="GO" id="GO:0005737">
    <property type="term" value="C:cytoplasm"/>
    <property type="evidence" value="ECO:0007669"/>
    <property type="project" value="InterPro"/>
</dbReference>
<protein>
    <submittedName>
        <fullName evidence="7">Leucyl aminopeptidase</fullName>
    </submittedName>
</protein>
<dbReference type="Pfam" id="PF00883">
    <property type="entry name" value="Peptidase_M17"/>
    <property type="match status" value="1"/>
</dbReference>
<comment type="similarity">
    <text evidence="1">Belongs to the peptidase M17 family.</text>
</comment>
<dbReference type="PANTHER" id="PTHR11963">
    <property type="entry name" value="LEUCINE AMINOPEPTIDASE-RELATED"/>
    <property type="match status" value="1"/>
</dbReference>
<evidence type="ECO:0000256" key="1">
    <source>
        <dbReference type="ARBA" id="ARBA00009528"/>
    </source>
</evidence>
<keyword evidence="4" id="KW-0378">Hydrolase</keyword>
<dbReference type="RefSeq" id="WP_073131292.1">
    <property type="nucleotide sequence ID" value="NZ_FQZF01000003.1"/>
</dbReference>
<keyword evidence="8" id="KW-1185">Reference proteome</keyword>
<dbReference type="InterPro" id="IPR043472">
    <property type="entry name" value="Macro_dom-like"/>
</dbReference>
<dbReference type="InterPro" id="IPR000819">
    <property type="entry name" value="Peptidase_M17_C"/>
</dbReference>
<feature type="domain" description="Cytosol aminopeptidase" evidence="6">
    <location>
        <begin position="309"/>
        <end position="316"/>
    </location>
</feature>
<dbReference type="GO" id="GO:0030145">
    <property type="term" value="F:manganese ion binding"/>
    <property type="evidence" value="ECO:0007669"/>
    <property type="project" value="InterPro"/>
</dbReference>
<accession>A0A1M6C677</accession>
<name>A0A1M6C677_9PROT</name>
<dbReference type="SUPFAM" id="SSF52949">
    <property type="entry name" value="Macro domain-like"/>
    <property type="match status" value="1"/>
</dbReference>
<dbReference type="SUPFAM" id="SSF53187">
    <property type="entry name" value="Zn-dependent exopeptidases"/>
    <property type="match status" value="1"/>
</dbReference>
<dbReference type="GO" id="GO:0006508">
    <property type="term" value="P:proteolysis"/>
    <property type="evidence" value="ECO:0007669"/>
    <property type="project" value="UniProtKB-KW"/>
</dbReference>
<dbReference type="PANTHER" id="PTHR11963:SF20">
    <property type="entry name" value="PEPTIDASE B"/>
    <property type="match status" value="1"/>
</dbReference>
<evidence type="ECO:0000313" key="7">
    <source>
        <dbReference type="EMBL" id="SHI56301.1"/>
    </source>
</evidence>
<dbReference type="OrthoDB" id="9809354at2"/>
<dbReference type="Gene3D" id="3.40.630.10">
    <property type="entry name" value="Zn peptidases"/>
    <property type="match status" value="1"/>
</dbReference>
<dbReference type="EMBL" id="FQZF01000003">
    <property type="protein sequence ID" value="SHI56301.1"/>
    <property type="molecule type" value="Genomic_DNA"/>
</dbReference>
<dbReference type="Proteomes" id="UP000184387">
    <property type="component" value="Unassembled WGS sequence"/>
</dbReference>
<dbReference type="GO" id="GO:0070006">
    <property type="term" value="F:metalloaminopeptidase activity"/>
    <property type="evidence" value="ECO:0007669"/>
    <property type="project" value="InterPro"/>
</dbReference>
<dbReference type="Pfam" id="PF21337">
    <property type="entry name" value="Peptidase_M17_N_1"/>
    <property type="match status" value="1"/>
</dbReference>
<keyword evidence="2 7" id="KW-0031">Aminopeptidase</keyword>
<dbReference type="InterPro" id="IPR048816">
    <property type="entry name" value="Peptidase_M17_N_1"/>
</dbReference>
<evidence type="ECO:0000256" key="5">
    <source>
        <dbReference type="ARBA" id="ARBA00023211"/>
    </source>
</evidence>
<proteinExistence type="inferred from homology"/>
<dbReference type="STRING" id="198092.SAMN02745194_00593"/>
<dbReference type="AlphaFoldDB" id="A0A1M6C677"/>
<keyword evidence="3" id="KW-0645">Protease</keyword>
<dbReference type="InterPro" id="IPR011356">
    <property type="entry name" value="Leucine_aapep/pepB"/>
</dbReference>
<evidence type="ECO:0000256" key="4">
    <source>
        <dbReference type="ARBA" id="ARBA00022801"/>
    </source>
</evidence>
<evidence type="ECO:0000256" key="3">
    <source>
        <dbReference type="ARBA" id="ARBA00022670"/>
    </source>
</evidence>
<reference evidence="7 8" key="1">
    <citation type="submission" date="2016-11" db="EMBL/GenBank/DDBJ databases">
        <authorList>
            <person name="Jaros S."/>
            <person name="Januszkiewicz K."/>
            <person name="Wedrychowicz H."/>
        </authorList>
    </citation>
    <scope>NUCLEOTIDE SEQUENCE [LARGE SCALE GENOMIC DNA]</scope>
    <source>
        <strain evidence="7 8">DSM 14916</strain>
    </source>
</reference>
<dbReference type="CDD" id="cd00433">
    <property type="entry name" value="Peptidase_M17"/>
    <property type="match status" value="1"/>
</dbReference>